<dbReference type="Proteomes" id="UP001215280">
    <property type="component" value="Unassembled WGS sequence"/>
</dbReference>
<feature type="region of interest" description="Disordered" evidence="1">
    <location>
        <begin position="365"/>
        <end position="422"/>
    </location>
</feature>
<gene>
    <name evidence="2" type="ORF">DFH07DRAFT_777099</name>
</gene>
<name>A0AAD7N3Y0_9AGAR</name>
<evidence type="ECO:0000313" key="2">
    <source>
        <dbReference type="EMBL" id="KAJ7744546.1"/>
    </source>
</evidence>
<organism evidence="2 3">
    <name type="scientific">Mycena maculata</name>
    <dbReference type="NCBI Taxonomy" id="230809"/>
    <lineage>
        <taxon>Eukaryota</taxon>
        <taxon>Fungi</taxon>
        <taxon>Dikarya</taxon>
        <taxon>Basidiomycota</taxon>
        <taxon>Agaricomycotina</taxon>
        <taxon>Agaricomycetes</taxon>
        <taxon>Agaricomycetidae</taxon>
        <taxon>Agaricales</taxon>
        <taxon>Marasmiineae</taxon>
        <taxon>Mycenaceae</taxon>
        <taxon>Mycena</taxon>
    </lineage>
</organism>
<evidence type="ECO:0000256" key="1">
    <source>
        <dbReference type="SAM" id="MobiDB-lite"/>
    </source>
</evidence>
<comment type="caution">
    <text evidence="2">The sequence shown here is derived from an EMBL/GenBank/DDBJ whole genome shotgun (WGS) entry which is preliminary data.</text>
</comment>
<sequence length="501" mass="54410">MFPSLSSNNPFAPHWQDRQSQLYGPSPHTPENRQPAATRFPPIPGTPLHVPAQNAQMYHPQAYATQGQYPQPHPQIGYPPGVPIHAQHPPVLSYAPPLYPPPCDTYIPQFMLPPRRPAFAPPRVPPPPMVTPSYGASYIYGAPQQSHAAPLMPNLPVSVSEHAPAMGPIPKPFSLNTTAWTDAEKLSLERDNWHAFELKVTNQLGMITGAIRFLVLNPDDPNECPPQYLYPGHHRAWVDSNGIVLSFLREVLIVTEHIHIDCTLASEAWTLLRGPAGQISAMKHFAAIQYASDPKTFASTTTHLTQCNEAIWHCSPPNPELFLLNGIISALEAKHRTTAKALLAVLNLTLQHAIATLDSMQGHTIEEDASGGGGEPYCTSKGEGMDGKSITEAKAKRRADEGKPPLLPRPAGTSTDKPQFKHDSGGRVYLTVEGVGDIYVVQPLPVPVANLALADAVGNLCTDPLPADVEDRLEDLEAWLAVEDPRSSVFKAALSTLLALA</sequence>
<proteinExistence type="predicted"/>
<protein>
    <submittedName>
        <fullName evidence="2">Uncharacterized protein</fullName>
    </submittedName>
</protein>
<accession>A0AAD7N3Y0</accession>
<feature type="compositionally biased region" description="Basic and acidic residues" evidence="1">
    <location>
        <begin position="383"/>
        <end position="403"/>
    </location>
</feature>
<keyword evidence="3" id="KW-1185">Reference proteome</keyword>
<evidence type="ECO:0000313" key="3">
    <source>
        <dbReference type="Proteomes" id="UP001215280"/>
    </source>
</evidence>
<feature type="region of interest" description="Disordered" evidence="1">
    <location>
        <begin position="1"/>
        <end position="51"/>
    </location>
</feature>
<feature type="compositionally biased region" description="Polar residues" evidence="1">
    <location>
        <begin position="1"/>
        <end position="10"/>
    </location>
</feature>
<reference evidence="2" key="1">
    <citation type="submission" date="2023-03" db="EMBL/GenBank/DDBJ databases">
        <title>Massive genome expansion in bonnet fungi (Mycena s.s.) driven by repeated elements and novel gene families across ecological guilds.</title>
        <authorList>
            <consortium name="Lawrence Berkeley National Laboratory"/>
            <person name="Harder C.B."/>
            <person name="Miyauchi S."/>
            <person name="Viragh M."/>
            <person name="Kuo A."/>
            <person name="Thoen E."/>
            <person name="Andreopoulos B."/>
            <person name="Lu D."/>
            <person name="Skrede I."/>
            <person name="Drula E."/>
            <person name="Henrissat B."/>
            <person name="Morin E."/>
            <person name="Kohler A."/>
            <person name="Barry K."/>
            <person name="LaButti K."/>
            <person name="Morin E."/>
            <person name="Salamov A."/>
            <person name="Lipzen A."/>
            <person name="Mereny Z."/>
            <person name="Hegedus B."/>
            <person name="Baldrian P."/>
            <person name="Stursova M."/>
            <person name="Weitz H."/>
            <person name="Taylor A."/>
            <person name="Grigoriev I.V."/>
            <person name="Nagy L.G."/>
            <person name="Martin F."/>
            <person name="Kauserud H."/>
        </authorList>
    </citation>
    <scope>NUCLEOTIDE SEQUENCE</scope>
    <source>
        <strain evidence="2">CBHHK188m</strain>
    </source>
</reference>
<dbReference type="AlphaFoldDB" id="A0AAD7N3Y0"/>
<dbReference type="EMBL" id="JARJLG010000107">
    <property type="protein sequence ID" value="KAJ7744546.1"/>
    <property type="molecule type" value="Genomic_DNA"/>
</dbReference>